<evidence type="ECO:0000256" key="6">
    <source>
        <dbReference type="SAM" id="MobiDB-lite"/>
    </source>
</evidence>
<dbReference type="GO" id="GO:0005886">
    <property type="term" value="C:plasma membrane"/>
    <property type="evidence" value="ECO:0007669"/>
    <property type="project" value="UniProtKB-SubCell"/>
</dbReference>
<reference evidence="8 9" key="1">
    <citation type="submission" date="2009-04" db="EMBL/GenBank/DDBJ databases">
        <authorList>
            <person name="Sebastian Y."/>
            <person name="Madupu R."/>
            <person name="Durkin A.S."/>
            <person name="Torralba M."/>
            <person name="Methe B."/>
            <person name="Sutton G.G."/>
            <person name="Strausberg R.L."/>
            <person name="Nelson K.E."/>
        </authorList>
    </citation>
    <scope>NUCLEOTIDE SEQUENCE [LARGE SCALE GENOMIC DNA]</scope>
    <source>
        <strain evidence="9">ATCC 35406 / DSM 24491 / JCM 8526 / CCUG 16442 / BCRC 14492 / NCTC 13058 / HG 370</strain>
    </source>
</reference>
<name>C3J891_POREA</name>
<keyword evidence="2" id="KW-1003">Cell membrane</keyword>
<evidence type="ECO:0000313" key="9">
    <source>
        <dbReference type="Proteomes" id="UP000004295"/>
    </source>
</evidence>
<evidence type="ECO:0000256" key="3">
    <source>
        <dbReference type="ARBA" id="ARBA00022692"/>
    </source>
</evidence>
<keyword evidence="9" id="KW-1185">Reference proteome</keyword>
<dbReference type="Proteomes" id="UP000004295">
    <property type="component" value="Unassembled WGS sequence"/>
</dbReference>
<evidence type="ECO:0000256" key="1">
    <source>
        <dbReference type="ARBA" id="ARBA00004651"/>
    </source>
</evidence>
<feature type="transmembrane region" description="Helical" evidence="7">
    <location>
        <begin position="275"/>
        <end position="292"/>
    </location>
</feature>
<feature type="transmembrane region" description="Helical" evidence="7">
    <location>
        <begin position="299"/>
        <end position="315"/>
    </location>
</feature>
<feature type="compositionally biased region" description="Basic and acidic residues" evidence="6">
    <location>
        <begin position="1"/>
        <end position="10"/>
    </location>
</feature>
<feature type="transmembrane region" description="Helical" evidence="7">
    <location>
        <begin position="153"/>
        <end position="171"/>
    </location>
</feature>
<feature type="transmembrane region" description="Helical" evidence="7">
    <location>
        <begin position="32"/>
        <end position="50"/>
    </location>
</feature>
<gene>
    <name evidence="8" type="ORF">POREN0001_1335</name>
</gene>
<evidence type="ECO:0000313" key="8">
    <source>
        <dbReference type="EMBL" id="EEN83607.1"/>
    </source>
</evidence>
<dbReference type="PANTHER" id="PTHR39087:SF2">
    <property type="entry name" value="UPF0104 MEMBRANE PROTEIN MJ1595"/>
    <property type="match status" value="1"/>
</dbReference>
<dbReference type="AlphaFoldDB" id="C3J891"/>
<evidence type="ECO:0000256" key="2">
    <source>
        <dbReference type="ARBA" id="ARBA00022475"/>
    </source>
</evidence>
<feature type="transmembrane region" description="Helical" evidence="7">
    <location>
        <begin position="321"/>
        <end position="349"/>
    </location>
</feature>
<proteinExistence type="predicted"/>
<dbReference type="STRING" id="553175.POREN0001_1335"/>
<dbReference type="Pfam" id="PF03706">
    <property type="entry name" value="LPG_synthase_TM"/>
    <property type="match status" value="1"/>
</dbReference>
<dbReference type="PANTHER" id="PTHR39087">
    <property type="entry name" value="UPF0104 MEMBRANE PROTEIN MJ1595"/>
    <property type="match status" value="1"/>
</dbReference>
<dbReference type="eggNOG" id="COG0392">
    <property type="taxonomic scope" value="Bacteria"/>
</dbReference>
<dbReference type="RefSeq" id="WP_004332074.1">
    <property type="nucleotide sequence ID" value="NZ_ACNN01000005.1"/>
</dbReference>
<dbReference type="GeneID" id="93365637"/>
<dbReference type="InterPro" id="IPR022791">
    <property type="entry name" value="L-PG_synthase/AglD"/>
</dbReference>
<feature type="transmembrane region" description="Helical" evidence="7">
    <location>
        <begin position="247"/>
        <end position="269"/>
    </location>
</feature>
<comment type="subcellular location">
    <subcellularLocation>
        <location evidence="1">Cell membrane</location>
        <topology evidence="1">Multi-pass membrane protein</topology>
    </subcellularLocation>
</comment>
<feature type="transmembrane region" description="Helical" evidence="7">
    <location>
        <begin position="66"/>
        <end position="85"/>
    </location>
</feature>
<accession>C3J891</accession>
<keyword evidence="3 7" id="KW-0812">Transmembrane</keyword>
<feature type="transmembrane region" description="Helical" evidence="7">
    <location>
        <begin position="191"/>
        <end position="212"/>
    </location>
</feature>
<keyword evidence="5 7" id="KW-0472">Membrane</keyword>
<evidence type="ECO:0000256" key="7">
    <source>
        <dbReference type="SAM" id="Phobius"/>
    </source>
</evidence>
<sequence length="357" mass="39616">MNKRTTRVDHPITQGSDNVAPGLSDHRSRKRWVRLAVSLSLGIALMVVVYRNFDFGGLVEELRSNSISWGIIALSILIEALGNVFRGVRWKLLVHPFSRPAPRLRNTILSVLGSYAVNLIFPRAGDVWRCAALSRYESLSTAKLIGSLLMDRLMDMIVLGLIVLMAIGGFSDFLRGYFVEHPDLSLKVSHLVSSPLFYLTLLAVGVFGYLFWRLSKRSRWGAKICKGLRDMWEGLLSIRFMPHRGLFILYTIGIWGCYFVAFYLTFFAFPFTQGLGINVGLLAFVMGCLGVAAPVQSGIGAWHFMVITTLTAVGVERSDAGSFALVVHTSQTLGNALIGLIAILVIPLLNRNYSRTQ</sequence>
<organism evidence="8 9">
    <name type="scientific">Porphyromonas endodontalis (strain ATCC 35406 / DSM 24491 / JCM 8526 / CCUG 16442 / BCRC 14492 / NCTC 13058 / HG 370)</name>
    <name type="common">Bacteroides endodontalis</name>
    <dbReference type="NCBI Taxonomy" id="553175"/>
    <lineage>
        <taxon>Bacteria</taxon>
        <taxon>Pseudomonadati</taxon>
        <taxon>Bacteroidota</taxon>
        <taxon>Bacteroidia</taxon>
        <taxon>Bacteroidales</taxon>
        <taxon>Porphyromonadaceae</taxon>
        <taxon>Porphyromonas</taxon>
    </lineage>
</organism>
<dbReference type="EMBL" id="ACNN01000005">
    <property type="protein sequence ID" value="EEN83607.1"/>
    <property type="molecule type" value="Genomic_DNA"/>
</dbReference>
<keyword evidence="4 7" id="KW-1133">Transmembrane helix</keyword>
<feature type="region of interest" description="Disordered" evidence="6">
    <location>
        <begin position="1"/>
        <end position="24"/>
    </location>
</feature>
<evidence type="ECO:0000256" key="5">
    <source>
        <dbReference type="ARBA" id="ARBA00023136"/>
    </source>
</evidence>
<comment type="caution">
    <text evidence="8">The sequence shown here is derived from an EMBL/GenBank/DDBJ whole genome shotgun (WGS) entry which is preliminary data.</text>
</comment>
<protein>
    <submittedName>
        <fullName evidence="8">Uncharacterized protein</fullName>
    </submittedName>
</protein>
<evidence type="ECO:0000256" key="4">
    <source>
        <dbReference type="ARBA" id="ARBA00022989"/>
    </source>
</evidence>